<protein>
    <submittedName>
        <fullName evidence="2">Uncharacterized protein</fullName>
    </submittedName>
</protein>
<proteinExistence type="predicted"/>
<evidence type="ECO:0000313" key="3">
    <source>
        <dbReference type="Proteomes" id="UP000076722"/>
    </source>
</evidence>
<gene>
    <name evidence="2" type="ORF">SISNIDRAFT_396050</name>
</gene>
<dbReference type="InterPro" id="IPR032675">
    <property type="entry name" value="LRR_dom_sf"/>
</dbReference>
<feature type="non-terminal residue" evidence="2">
    <location>
        <position position="150"/>
    </location>
</feature>
<dbReference type="OrthoDB" id="3215314at2759"/>
<name>A0A164SEK9_9AGAM</name>
<dbReference type="Proteomes" id="UP000076722">
    <property type="component" value="Unassembled WGS sequence"/>
</dbReference>
<feature type="non-terminal residue" evidence="2">
    <location>
        <position position="1"/>
    </location>
</feature>
<dbReference type="Gene3D" id="3.80.10.10">
    <property type="entry name" value="Ribonuclease Inhibitor"/>
    <property type="match status" value="1"/>
</dbReference>
<accession>A0A164SEK9</accession>
<sequence>FDAFYASPPSHDYIDDANEEANDDQGGAKMEGTSPLIWSILTQLYAPIPPQYRSFTLPLSDPYIPSFQSSSLSSSIITCVSLTRCQNLTDDNIVVLTQLHAMVGLDISESGVSDKGIERLSVGCKTLAESRGRKDGGGLRVLILRGCEKV</sequence>
<organism evidence="2 3">
    <name type="scientific">Sistotremastrum niveocremeum HHB9708</name>
    <dbReference type="NCBI Taxonomy" id="1314777"/>
    <lineage>
        <taxon>Eukaryota</taxon>
        <taxon>Fungi</taxon>
        <taxon>Dikarya</taxon>
        <taxon>Basidiomycota</taxon>
        <taxon>Agaricomycotina</taxon>
        <taxon>Agaricomycetes</taxon>
        <taxon>Sistotremastrales</taxon>
        <taxon>Sistotremastraceae</taxon>
        <taxon>Sertulicium</taxon>
        <taxon>Sertulicium niveocremeum</taxon>
    </lineage>
</organism>
<feature type="region of interest" description="Disordered" evidence="1">
    <location>
        <begin position="1"/>
        <end position="29"/>
    </location>
</feature>
<dbReference type="EMBL" id="KV419415">
    <property type="protein sequence ID" value="KZS91402.1"/>
    <property type="molecule type" value="Genomic_DNA"/>
</dbReference>
<keyword evidence="3" id="KW-1185">Reference proteome</keyword>
<evidence type="ECO:0000313" key="2">
    <source>
        <dbReference type="EMBL" id="KZS91402.1"/>
    </source>
</evidence>
<dbReference type="AlphaFoldDB" id="A0A164SEK9"/>
<evidence type="ECO:0000256" key="1">
    <source>
        <dbReference type="SAM" id="MobiDB-lite"/>
    </source>
</evidence>
<reference evidence="2 3" key="1">
    <citation type="journal article" date="2016" name="Mol. Biol. Evol.">
        <title>Comparative Genomics of Early-Diverging Mushroom-Forming Fungi Provides Insights into the Origins of Lignocellulose Decay Capabilities.</title>
        <authorList>
            <person name="Nagy L.G."/>
            <person name="Riley R."/>
            <person name="Tritt A."/>
            <person name="Adam C."/>
            <person name="Daum C."/>
            <person name="Floudas D."/>
            <person name="Sun H."/>
            <person name="Yadav J.S."/>
            <person name="Pangilinan J."/>
            <person name="Larsson K.H."/>
            <person name="Matsuura K."/>
            <person name="Barry K."/>
            <person name="Labutti K."/>
            <person name="Kuo R."/>
            <person name="Ohm R.A."/>
            <person name="Bhattacharya S.S."/>
            <person name="Shirouzu T."/>
            <person name="Yoshinaga Y."/>
            <person name="Martin F.M."/>
            <person name="Grigoriev I.V."/>
            <person name="Hibbett D.S."/>
        </authorList>
    </citation>
    <scope>NUCLEOTIDE SEQUENCE [LARGE SCALE GENOMIC DNA]</scope>
    <source>
        <strain evidence="2 3">HHB9708</strain>
    </source>
</reference>